<evidence type="ECO:0000313" key="1">
    <source>
        <dbReference type="EMBL" id="SCX63539.1"/>
    </source>
</evidence>
<dbReference type="AlphaFoldDB" id="A0A1G4ZD04"/>
<dbReference type="EMBL" id="FMUI01000024">
    <property type="protein sequence ID" value="SCX63539.1"/>
    <property type="molecule type" value="Genomic_DNA"/>
</dbReference>
<sequence>MPLAMINARLDTALKERVDPKLQQLGCTATQAITALYQFVDQNDRLPFTIETRVWRPEESLQNTLDGLLSARPRLAEIARLMSEDTLTEDARRRYCQALAIDIGMIKDDMRLYSATGRAGEHLQHYVQSSLGEAYLALTLCHSILEDSPNSYGRTLFLKKEKAFAGALATAETRMTEMGLHQAGAVTASFTHEGTYCSVEVYRPESYQYGAWQVRVMLKPARRGQSLPASLSWQGFTFPAVTDRVFSVASPYSTPVTGKHGTEIGFRFVEGYAFFHLYTSGTDEEHNAINAGEVAATLGEYVDGKLEEITGAPGS</sequence>
<dbReference type="Proteomes" id="UP000183569">
    <property type="component" value="Unassembled WGS sequence"/>
</dbReference>
<reference evidence="1 2" key="1">
    <citation type="submission" date="2016-10" db="EMBL/GenBank/DDBJ databases">
        <authorList>
            <person name="Varghese N."/>
            <person name="Submissions S."/>
        </authorList>
    </citation>
    <scope>NUCLEOTIDE SEQUENCE [LARGE SCALE GENOMIC DNA]</scope>
    <source>
        <strain evidence="1 2">CGMCC 1.12102</strain>
    </source>
</reference>
<gene>
    <name evidence="1" type="ORF">SAMN02927897_04577</name>
</gene>
<evidence type="ECO:0000313" key="2">
    <source>
        <dbReference type="Proteomes" id="UP000183569"/>
    </source>
</evidence>
<name>A0A1G4ZD04_9ENTR</name>
<dbReference type="RefSeq" id="WP_017460060.1">
    <property type="nucleotide sequence ID" value="NZ_FMUI01000024.1"/>
</dbReference>
<protein>
    <submittedName>
        <fullName evidence="1">RelB antitoxin</fullName>
    </submittedName>
</protein>
<organism evidence="1 2">
    <name type="scientific">Kosakonia sacchari</name>
    <dbReference type="NCBI Taxonomy" id="1158459"/>
    <lineage>
        <taxon>Bacteria</taxon>
        <taxon>Pseudomonadati</taxon>
        <taxon>Pseudomonadota</taxon>
        <taxon>Gammaproteobacteria</taxon>
        <taxon>Enterobacterales</taxon>
        <taxon>Enterobacteriaceae</taxon>
        <taxon>Kosakonia</taxon>
    </lineage>
</organism>
<dbReference type="GO" id="GO:0043565">
    <property type="term" value="F:sequence-specific DNA binding"/>
    <property type="evidence" value="ECO:0007669"/>
    <property type="project" value="UniProtKB-ARBA"/>
</dbReference>
<proteinExistence type="predicted"/>
<accession>A0A1G4ZD04</accession>
<dbReference type="GO" id="GO:0006355">
    <property type="term" value="P:regulation of DNA-templated transcription"/>
    <property type="evidence" value="ECO:0007669"/>
    <property type="project" value="InterPro"/>
</dbReference>
<comment type="caution">
    <text evidence="1">The sequence shown here is derived from an EMBL/GenBank/DDBJ whole genome shotgun (WGS) entry which is preliminary data.</text>
</comment>
<dbReference type="InterPro" id="IPR013321">
    <property type="entry name" value="Arc_rbn_hlx_hlx"/>
</dbReference>
<dbReference type="Gene3D" id="1.10.1220.10">
    <property type="entry name" value="Met repressor-like"/>
    <property type="match status" value="1"/>
</dbReference>
<dbReference type="GeneID" id="23844313"/>